<proteinExistence type="predicted"/>
<evidence type="ECO:0008006" key="4">
    <source>
        <dbReference type="Google" id="ProtNLM"/>
    </source>
</evidence>
<feature type="signal peptide" evidence="1">
    <location>
        <begin position="1"/>
        <end position="28"/>
    </location>
</feature>
<protein>
    <recommendedName>
        <fullName evidence="4">ABC transporter substrate-binding protein</fullName>
    </recommendedName>
</protein>
<reference evidence="3" key="1">
    <citation type="journal article" date="2019" name="Int. J. Syst. Evol. Microbiol.">
        <title>The Global Catalogue of Microorganisms (GCM) 10K type strain sequencing project: providing services to taxonomists for standard genome sequencing and annotation.</title>
        <authorList>
            <consortium name="The Broad Institute Genomics Platform"/>
            <consortium name="The Broad Institute Genome Sequencing Center for Infectious Disease"/>
            <person name="Wu L."/>
            <person name="Ma J."/>
        </authorList>
    </citation>
    <scope>NUCLEOTIDE SEQUENCE [LARGE SCALE GENOMIC DNA]</scope>
    <source>
        <strain evidence="3">JCM 9371</strain>
    </source>
</reference>
<evidence type="ECO:0000313" key="3">
    <source>
        <dbReference type="Proteomes" id="UP001597063"/>
    </source>
</evidence>
<comment type="caution">
    <text evidence="2">The sequence shown here is derived from an EMBL/GenBank/DDBJ whole genome shotgun (WGS) entry which is preliminary data.</text>
</comment>
<gene>
    <name evidence="2" type="ORF">ACFQZM_31255</name>
</gene>
<accession>A0ABW2XTG1</accession>
<evidence type="ECO:0000313" key="2">
    <source>
        <dbReference type="EMBL" id="MFD0689005.1"/>
    </source>
</evidence>
<keyword evidence="1" id="KW-0732">Signal</keyword>
<name>A0ABW2XTG1_9ACTN</name>
<keyword evidence="3" id="KW-1185">Reference proteome</keyword>
<evidence type="ECO:0000256" key="1">
    <source>
        <dbReference type="SAM" id="SignalP"/>
    </source>
</evidence>
<dbReference type="Proteomes" id="UP001597063">
    <property type="component" value="Unassembled WGS sequence"/>
</dbReference>
<feature type="chain" id="PRO_5045732572" description="ABC transporter substrate-binding protein" evidence="1">
    <location>
        <begin position="29"/>
        <end position="179"/>
    </location>
</feature>
<organism evidence="2 3">
    <name type="scientific">Actinomadura fibrosa</name>
    <dbReference type="NCBI Taxonomy" id="111802"/>
    <lineage>
        <taxon>Bacteria</taxon>
        <taxon>Bacillati</taxon>
        <taxon>Actinomycetota</taxon>
        <taxon>Actinomycetes</taxon>
        <taxon>Streptosporangiales</taxon>
        <taxon>Thermomonosporaceae</taxon>
        <taxon>Actinomadura</taxon>
    </lineage>
</organism>
<dbReference type="RefSeq" id="WP_207399990.1">
    <property type="nucleotide sequence ID" value="NZ_CAACUY010000100.1"/>
</dbReference>
<dbReference type="EMBL" id="JBHTGP010000015">
    <property type="protein sequence ID" value="MFD0689005.1"/>
    <property type="molecule type" value="Genomic_DNA"/>
</dbReference>
<sequence>MKRVLIHLSALTVAVLTALAFSIVPASAAPRAAAPAPLDSVPVSGTTEDGSTFTGTVVPTAFTSQGRQVLVNGDLTGTLRDSSGTTTEVTRTPVSLPVALPAATCPILHLTLGPLDLNLLGLTVHLDRVVLDITAISGPGNLLGNLLCAIAGLLDGTGDLSGLAALLAQLNALLGLGNR</sequence>